<dbReference type="Gene3D" id="3.40.50.2000">
    <property type="entry name" value="Glycogen Phosphorylase B"/>
    <property type="match status" value="1"/>
</dbReference>
<name>B8BKU5_ORYSI</name>
<gene>
    <name evidence="1" type="ORF">OsI_36324</name>
</gene>
<evidence type="ECO:0000313" key="1">
    <source>
        <dbReference type="EMBL" id="EEC68280.1"/>
    </source>
</evidence>
<dbReference type="HOGENOM" id="CLU_2417153_0_0_1"/>
<dbReference type="EMBL" id="CM000136">
    <property type="protein sequence ID" value="EEC68280.1"/>
    <property type="molecule type" value="Genomic_DNA"/>
</dbReference>
<reference evidence="1 2" key="1">
    <citation type="journal article" date="2005" name="PLoS Biol.">
        <title>The genomes of Oryza sativa: a history of duplications.</title>
        <authorList>
            <person name="Yu J."/>
            <person name="Wang J."/>
            <person name="Lin W."/>
            <person name="Li S."/>
            <person name="Li H."/>
            <person name="Zhou J."/>
            <person name="Ni P."/>
            <person name="Dong W."/>
            <person name="Hu S."/>
            <person name="Zeng C."/>
            <person name="Zhang J."/>
            <person name="Zhang Y."/>
            <person name="Li R."/>
            <person name="Xu Z."/>
            <person name="Li S."/>
            <person name="Li X."/>
            <person name="Zheng H."/>
            <person name="Cong L."/>
            <person name="Lin L."/>
            <person name="Yin J."/>
            <person name="Geng J."/>
            <person name="Li G."/>
            <person name="Shi J."/>
            <person name="Liu J."/>
            <person name="Lv H."/>
            <person name="Li J."/>
            <person name="Wang J."/>
            <person name="Deng Y."/>
            <person name="Ran L."/>
            <person name="Shi X."/>
            <person name="Wang X."/>
            <person name="Wu Q."/>
            <person name="Li C."/>
            <person name="Ren X."/>
            <person name="Wang J."/>
            <person name="Wang X."/>
            <person name="Li D."/>
            <person name="Liu D."/>
            <person name="Zhang X."/>
            <person name="Ji Z."/>
            <person name="Zhao W."/>
            <person name="Sun Y."/>
            <person name="Zhang Z."/>
            <person name="Bao J."/>
            <person name="Han Y."/>
            <person name="Dong L."/>
            <person name="Ji J."/>
            <person name="Chen P."/>
            <person name="Wu S."/>
            <person name="Liu J."/>
            <person name="Xiao Y."/>
            <person name="Bu D."/>
            <person name="Tan J."/>
            <person name="Yang L."/>
            <person name="Ye C."/>
            <person name="Zhang J."/>
            <person name="Xu J."/>
            <person name="Zhou Y."/>
            <person name="Yu Y."/>
            <person name="Zhang B."/>
            <person name="Zhuang S."/>
            <person name="Wei H."/>
            <person name="Liu B."/>
            <person name="Lei M."/>
            <person name="Yu H."/>
            <person name="Li Y."/>
            <person name="Xu H."/>
            <person name="Wei S."/>
            <person name="He X."/>
            <person name="Fang L."/>
            <person name="Zhang Z."/>
            <person name="Zhang Y."/>
            <person name="Huang X."/>
            <person name="Su Z."/>
            <person name="Tong W."/>
            <person name="Li J."/>
            <person name="Tong Z."/>
            <person name="Li S."/>
            <person name="Ye J."/>
            <person name="Wang L."/>
            <person name="Fang L."/>
            <person name="Lei T."/>
            <person name="Chen C."/>
            <person name="Chen H."/>
            <person name="Xu Z."/>
            <person name="Li H."/>
            <person name="Huang H."/>
            <person name="Zhang F."/>
            <person name="Xu H."/>
            <person name="Li N."/>
            <person name="Zhao C."/>
            <person name="Li S."/>
            <person name="Dong L."/>
            <person name="Huang Y."/>
            <person name="Li L."/>
            <person name="Xi Y."/>
            <person name="Qi Q."/>
            <person name="Li W."/>
            <person name="Zhang B."/>
            <person name="Hu W."/>
            <person name="Zhang Y."/>
            <person name="Tian X."/>
            <person name="Jiao Y."/>
            <person name="Liang X."/>
            <person name="Jin J."/>
            <person name="Gao L."/>
            <person name="Zheng W."/>
            <person name="Hao B."/>
            <person name="Liu S."/>
            <person name="Wang W."/>
            <person name="Yuan L."/>
            <person name="Cao M."/>
            <person name="McDermott J."/>
            <person name="Samudrala R."/>
            <person name="Wang J."/>
            <person name="Wong G.K."/>
            <person name="Yang H."/>
        </authorList>
    </citation>
    <scope>NUCLEOTIDE SEQUENCE [LARGE SCALE GENOMIC DNA]</scope>
    <source>
        <strain evidence="2">cv. 93-11</strain>
    </source>
</reference>
<dbReference type="Proteomes" id="UP000007015">
    <property type="component" value="Chromosome 11"/>
</dbReference>
<proteinExistence type="predicted"/>
<keyword evidence="2" id="KW-1185">Reference proteome</keyword>
<dbReference type="Gramene" id="BGIOSGA035368-TA">
    <property type="protein sequence ID" value="BGIOSGA035368-PA"/>
    <property type="gene ID" value="BGIOSGA035368"/>
</dbReference>
<sequence>MTYSSPVRATWRAATAVAFFMQPCAVNVVYGHGWCGQVRVPVEASAVTLPGLPMLELEGLLWFIKVGPGTHPVYFDLVMKHLTGWISPMTCS</sequence>
<organism evidence="1 2">
    <name type="scientific">Oryza sativa subsp. indica</name>
    <name type="common">Rice</name>
    <dbReference type="NCBI Taxonomy" id="39946"/>
    <lineage>
        <taxon>Eukaryota</taxon>
        <taxon>Viridiplantae</taxon>
        <taxon>Streptophyta</taxon>
        <taxon>Embryophyta</taxon>
        <taxon>Tracheophyta</taxon>
        <taxon>Spermatophyta</taxon>
        <taxon>Magnoliopsida</taxon>
        <taxon>Liliopsida</taxon>
        <taxon>Poales</taxon>
        <taxon>Poaceae</taxon>
        <taxon>BOP clade</taxon>
        <taxon>Oryzoideae</taxon>
        <taxon>Oryzeae</taxon>
        <taxon>Oryzinae</taxon>
        <taxon>Oryza</taxon>
        <taxon>Oryza sativa</taxon>
    </lineage>
</organism>
<evidence type="ECO:0000313" key="2">
    <source>
        <dbReference type="Proteomes" id="UP000007015"/>
    </source>
</evidence>
<accession>B8BKU5</accession>
<protein>
    <submittedName>
        <fullName evidence="1">Uncharacterized protein</fullName>
    </submittedName>
</protein>
<dbReference type="AlphaFoldDB" id="B8BKU5"/>